<dbReference type="Gene3D" id="1.25.10.10">
    <property type="entry name" value="Leucine-rich Repeat Variant"/>
    <property type="match status" value="1"/>
</dbReference>
<evidence type="ECO:0000259" key="10">
    <source>
        <dbReference type="Pfam" id="PF25780"/>
    </source>
</evidence>
<dbReference type="InterPro" id="IPR021133">
    <property type="entry name" value="HEAT_type_2"/>
</dbReference>
<feature type="compositionally biased region" description="Acidic residues" evidence="9">
    <location>
        <begin position="227"/>
        <end position="239"/>
    </location>
</feature>
<evidence type="ECO:0000256" key="2">
    <source>
        <dbReference type="ARBA" id="ARBA00004496"/>
    </source>
</evidence>
<evidence type="ECO:0000256" key="3">
    <source>
        <dbReference type="ARBA" id="ARBA00022448"/>
    </source>
</evidence>
<dbReference type="GeneTree" id="ENSGT00550000075074"/>
<dbReference type="InterPro" id="IPR057672">
    <property type="entry name" value="TPR_IPO4/5"/>
</dbReference>
<evidence type="ECO:0000313" key="12">
    <source>
        <dbReference type="Proteomes" id="UP000694380"/>
    </source>
</evidence>
<feature type="region of interest" description="Disordered" evidence="9">
    <location>
        <begin position="220"/>
        <end position="246"/>
    </location>
</feature>
<dbReference type="PANTHER" id="PTHR10527">
    <property type="entry name" value="IMPORTIN BETA"/>
    <property type="match status" value="1"/>
</dbReference>
<sequence>IPRTHLCLPPRHQVSVALAQLAALLLRHQGLERWPQLLQLIQQGVRGPDPHHRQISLLVLSSALESDPEAFTPHYTALLRLFHSALGQRGQPGALYYSLRGLAAMAAGLGSDHLNLMRSLVPKIISAVRQLIPVNEVHASEAMEVFDELMESEVLVIVQHLSDVVGFCLEVASNRALGDALRVKALSTLSFLIKLRGKAVLKQRLLPPVLDALFPILSAEPPPGQLDAEDQEGEDEGDEAQTPKHVAAQVSPPIPLLRNNPTSSVHPQMPHLEPALRSPHPYQRKAGLMVVAVLAEGCGDHIRTRHLQPLLGVICQSLADESLVVRSAALFALGQFSENLQPDITAYVGEVLPLLLSYLGGVELARGGHLAKAYYALENFVESLGAGIEPFLPVLMEQTLGTLRAPGGPRPKELAISALGAIASAAQRAMGPYLPHVLEQLRRFLPPAAPQEQRPLQCQAVETLGVLVRALGREVVGPLAEESCQLGLGLAEGQDDPDLRRCTYSLFAALSCAMGDDLAPHLPRITTLLLYSLKSTEGLVPPAGDTSSFLLFEDEEEEAEVEGEEDLDGEDDDEEEEELFGLSVESAYVDEKEDACAALGEIAVNASVAFLPYLESCVPEVFQLLEFPHLGVRKAAYEALGQFCIALHRVCERDPSEPHAAALQRLLGLALPAMARGVHRERERLVAMAVLEALGAVLTACRQEALRNPGRLAELCGALRAVLERKVLDDGLDEEDEEDEEQAEYDAMLLEYAGEGIPALAMAAGGDAFAPYFAGFLPLLLNKMKPSCSVAEPPFVPRLLPPFLGAARDSDPEVRSNGVFALGVLAEHGGEALHYPKILALLAGGSAQEPSARVRDNVCGAVARMVLISPQVFPALLRSLPLTEDFEENKTVFRCISFLYENAPQQVPPHGGPGGRLGGSWCLSHLTPWLPPDAQVSLLSLLRHLSAHCPTEFQAALLALPPDASARISGALGSA</sequence>
<reference evidence="11" key="1">
    <citation type="submission" date="2025-08" db="UniProtKB">
        <authorList>
            <consortium name="Ensembl"/>
        </authorList>
    </citation>
    <scope>IDENTIFICATION</scope>
</reference>
<keyword evidence="6" id="KW-0653">Protein transport</keyword>
<keyword evidence="5" id="KW-0677">Repeat</keyword>
<dbReference type="PROSITE" id="PS50077">
    <property type="entry name" value="HEAT_REPEAT"/>
    <property type="match status" value="1"/>
</dbReference>
<dbReference type="Pfam" id="PF25780">
    <property type="entry name" value="TPR_IPO5"/>
    <property type="match status" value="1"/>
</dbReference>
<keyword evidence="12" id="KW-1185">Reference proteome</keyword>
<accession>A0A8C3IQH1</accession>
<evidence type="ECO:0000256" key="6">
    <source>
        <dbReference type="ARBA" id="ARBA00022927"/>
    </source>
</evidence>
<keyword evidence="4" id="KW-0963">Cytoplasm</keyword>
<dbReference type="InterPro" id="IPR000357">
    <property type="entry name" value="HEAT"/>
</dbReference>
<dbReference type="Pfam" id="PF13513">
    <property type="entry name" value="HEAT_EZ"/>
    <property type="match status" value="1"/>
</dbReference>
<keyword evidence="3" id="KW-0813">Transport</keyword>
<feature type="repeat" description="HEAT" evidence="8">
    <location>
        <begin position="799"/>
        <end position="832"/>
    </location>
</feature>
<evidence type="ECO:0000256" key="5">
    <source>
        <dbReference type="ARBA" id="ARBA00022737"/>
    </source>
</evidence>
<dbReference type="AlphaFoldDB" id="A0A8C3IQH1"/>
<evidence type="ECO:0000256" key="4">
    <source>
        <dbReference type="ARBA" id="ARBA00022490"/>
    </source>
</evidence>
<evidence type="ECO:0000256" key="7">
    <source>
        <dbReference type="ARBA" id="ARBA00023242"/>
    </source>
</evidence>
<dbReference type="InterPro" id="IPR011989">
    <property type="entry name" value="ARM-like"/>
</dbReference>
<evidence type="ECO:0000313" key="11">
    <source>
        <dbReference type="Ensembl" id="ENSCPBP00000037181.1"/>
    </source>
</evidence>
<name>A0A8C3IQH1_CHRPI</name>
<gene>
    <name evidence="11" type="primary">IPO4</name>
</gene>
<dbReference type="InterPro" id="IPR016024">
    <property type="entry name" value="ARM-type_fold"/>
</dbReference>
<dbReference type="SUPFAM" id="SSF48371">
    <property type="entry name" value="ARM repeat"/>
    <property type="match status" value="2"/>
</dbReference>
<feature type="domain" description="IPO4/5-like TPR repeats" evidence="10">
    <location>
        <begin position="11"/>
        <end position="166"/>
    </location>
</feature>
<dbReference type="OMA" id="VMPRIRH"/>
<dbReference type="Proteomes" id="UP000694380">
    <property type="component" value="Unplaced"/>
</dbReference>
<comment type="subcellular location">
    <subcellularLocation>
        <location evidence="2">Cytoplasm</location>
    </subcellularLocation>
    <subcellularLocation>
        <location evidence="1">Nucleus</location>
    </subcellularLocation>
</comment>
<proteinExistence type="predicted"/>
<dbReference type="GO" id="GO:0005634">
    <property type="term" value="C:nucleus"/>
    <property type="evidence" value="ECO:0007669"/>
    <property type="project" value="UniProtKB-SubCell"/>
</dbReference>
<keyword evidence="7" id="KW-0539">Nucleus</keyword>
<dbReference type="InterPro" id="IPR040122">
    <property type="entry name" value="Importin_beta"/>
</dbReference>
<evidence type="ECO:0000256" key="8">
    <source>
        <dbReference type="PROSITE-ProRule" id="PRU00103"/>
    </source>
</evidence>
<dbReference type="GO" id="GO:0006606">
    <property type="term" value="P:protein import into nucleus"/>
    <property type="evidence" value="ECO:0007669"/>
    <property type="project" value="InterPro"/>
</dbReference>
<evidence type="ECO:0000256" key="9">
    <source>
        <dbReference type="SAM" id="MobiDB-lite"/>
    </source>
</evidence>
<reference evidence="11" key="2">
    <citation type="submission" date="2025-09" db="UniProtKB">
        <authorList>
            <consortium name="Ensembl"/>
        </authorList>
    </citation>
    <scope>IDENTIFICATION</scope>
</reference>
<evidence type="ECO:0000256" key="1">
    <source>
        <dbReference type="ARBA" id="ARBA00004123"/>
    </source>
</evidence>
<dbReference type="GO" id="GO:0005737">
    <property type="term" value="C:cytoplasm"/>
    <property type="evidence" value="ECO:0007669"/>
    <property type="project" value="UniProtKB-SubCell"/>
</dbReference>
<protein>
    <submittedName>
        <fullName evidence="11">Importin 4</fullName>
    </submittedName>
</protein>
<organism evidence="11 12">
    <name type="scientific">Chrysemys picta bellii</name>
    <name type="common">Western painted turtle</name>
    <name type="synonym">Emys bellii</name>
    <dbReference type="NCBI Taxonomy" id="8478"/>
    <lineage>
        <taxon>Eukaryota</taxon>
        <taxon>Metazoa</taxon>
        <taxon>Chordata</taxon>
        <taxon>Craniata</taxon>
        <taxon>Vertebrata</taxon>
        <taxon>Euteleostomi</taxon>
        <taxon>Archelosauria</taxon>
        <taxon>Testudinata</taxon>
        <taxon>Testudines</taxon>
        <taxon>Cryptodira</taxon>
        <taxon>Durocryptodira</taxon>
        <taxon>Testudinoidea</taxon>
        <taxon>Emydidae</taxon>
        <taxon>Chrysemys</taxon>
    </lineage>
</organism>
<dbReference type="Ensembl" id="ENSCPBT00000043613.1">
    <property type="protein sequence ID" value="ENSCPBP00000037181.1"/>
    <property type="gene ID" value="ENSCPBG00000025757.1"/>
</dbReference>
<dbReference type="Pfam" id="PF02985">
    <property type="entry name" value="HEAT"/>
    <property type="match status" value="1"/>
</dbReference>